<dbReference type="Proteomes" id="UP000821853">
    <property type="component" value="Chromosome 4"/>
</dbReference>
<organism evidence="2 3">
    <name type="scientific">Haemaphysalis longicornis</name>
    <name type="common">Bush tick</name>
    <dbReference type="NCBI Taxonomy" id="44386"/>
    <lineage>
        <taxon>Eukaryota</taxon>
        <taxon>Metazoa</taxon>
        <taxon>Ecdysozoa</taxon>
        <taxon>Arthropoda</taxon>
        <taxon>Chelicerata</taxon>
        <taxon>Arachnida</taxon>
        <taxon>Acari</taxon>
        <taxon>Parasitiformes</taxon>
        <taxon>Ixodida</taxon>
        <taxon>Ixodoidea</taxon>
        <taxon>Ixodidae</taxon>
        <taxon>Haemaphysalinae</taxon>
        <taxon>Haemaphysalis</taxon>
    </lineage>
</organism>
<accession>A0A9J6G4T5</accession>
<sequence length="183" mass="20521">MENLSGSTNIQEVTASGRVSVDFLGEISPEGQGPLLIRLNRISRRNALEAAQFPDKGSMQRSTCQHEQTSLAQTIFPLWFKATSHLLASHDRQARPNPGQKQQSRVFKDWAEARKSKRRLPVLTTSVYTIGALSVDAPTTYQQEHMPSDQEPRPGNEMEAHEAENTRQHRSLPHTPSLEGRGR</sequence>
<dbReference type="VEuPathDB" id="VectorBase:HLOH_043780"/>
<evidence type="ECO:0000313" key="3">
    <source>
        <dbReference type="Proteomes" id="UP000821853"/>
    </source>
</evidence>
<gene>
    <name evidence="2" type="ORF">HPB48_009459</name>
</gene>
<evidence type="ECO:0000256" key="1">
    <source>
        <dbReference type="SAM" id="MobiDB-lite"/>
    </source>
</evidence>
<name>A0A9J6G4T5_HAELO</name>
<dbReference type="AlphaFoldDB" id="A0A9J6G4T5"/>
<comment type="caution">
    <text evidence="2">The sequence shown here is derived from an EMBL/GenBank/DDBJ whole genome shotgun (WGS) entry which is preliminary data.</text>
</comment>
<proteinExistence type="predicted"/>
<feature type="compositionally biased region" description="Basic and acidic residues" evidence="1">
    <location>
        <begin position="146"/>
        <end position="167"/>
    </location>
</feature>
<keyword evidence="3" id="KW-1185">Reference proteome</keyword>
<feature type="region of interest" description="Disordered" evidence="1">
    <location>
        <begin position="138"/>
        <end position="183"/>
    </location>
</feature>
<protein>
    <submittedName>
        <fullName evidence="2">Uncharacterized protein</fullName>
    </submittedName>
</protein>
<dbReference type="EMBL" id="JABSTR010000006">
    <property type="protein sequence ID" value="KAH9373414.1"/>
    <property type="molecule type" value="Genomic_DNA"/>
</dbReference>
<reference evidence="2 3" key="1">
    <citation type="journal article" date="2020" name="Cell">
        <title>Large-Scale Comparative Analyses of Tick Genomes Elucidate Their Genetic Diversity and Vector Capacities.</title>
        <authorList>
            <consortium name="Tick Genome and Microbiome Consortium (TIGMIC)"/>
            <person name="Jia N."/>
            <person name="Wang J."/>
            <person name="Shi W."/>
            <person name="Du L."/>
            <person name="Sun Y."/>
            <person name="Zhan W."/>
            <person name="Jiang J.F."/>
            <person name="Wang Q."/>
            <person name="Zhang B."/>
            <person name="Ji P."/>
            <person name="Bell-Sakyi L."/>
            <person name="Cui X.M."/>
            <person name="Yuan T.T."/>
            <person name="Jiang B.G."/>
            <person name="Yang W.F."/>
            <person name="Lam T.T."/>
            <person name="Chang Q.C."/>
            <person name="Ding S.J."/>
            <person name="Wang X.J."/>
            <person name="Zhu J.G."/>
            <person name="Ruan X.D."/>
            <person name="Zhao L."/>
            <person name="Wei J.T."/>
            <person name="Ye R.Z."/>
            <person name="Que T.C."/>
            <person name="Du C.H."/>
            <person name="Zhou Y.H."/>
            <person name="Cheng J.X."/>
            <person name="Dai P.F."/>
            <person name="Guo W.B."/>
            <person name="Han X.H."/>
            <person name="Huang E.J."/>
            <person name="Li L.F."/>
            <person name="Wei W."/>
            <person name="Gao Y.C."/>
            <person name="Liu J.Z."/>
            <person name="Shao H.Z."/>
            <person name="Wang X."/>
            <person name="Wang C.C."/>
            <person name="Yang T.C."/>
            <person name="Huo Q.B."/>
            <person name="Li W."/>
            <person name="Chen H.Y."/>
            <person name="Chen S.E."/>
            <person name="Zhou L.G."/>
            <person name="Ni X.B."/>
            <person name="Tian J.H."/>
            <person name="Sheng Y."/>
            <person name="Liu T."/>
            <person name="Pan Y.S."/>
            <person name="Xia L.Y."/>
            <person name="Li J."/>
            <person name="Zhao F."/>
            <person name="Cao W.C."/>
        </authorList>
    </citation>
    <scope>NUCLEOTIDE SEQUENCE [LARGE SCALE GENOMIC DNA]</scope>
    <source>
        <strain evidence="2">HaeL-2018</strain>
    </source>
</reference>
<evidence type="ECO:0000313" key="2">
    <source>
        <dbReference type="EMBL" id="KAH9373414.1"/>
    </source>
</evidence>